<dbReference type="GeneID" id="93423405"/>
<feature type="domain" description="Beta-hexosaminidase bacterial type N-terminal" evidence="10">
    <location>
        <begin position="26"/>
        <end position="143"/>
    </location>
</feature>
<evidence type="ECO:0000313" key="11">
    <source>
        <dbReference type="EMBL" id="PWB09078.1"/>
    </source>
</evidence>
<proteinExistence type="inferred from homology"/>
<evidence type="ECO:0000256" key="1">
    <source>
        <dbReference type="ARBA" id="ARBA00001231"/>
    </source>
</evidence>
<dbReference type="Gene3D" id="3.20.20.80">
    <property type="entry name" value="Glycosidases"/>
    <property type="match status" value="1"/>
</dbReference>
<evidence type="ECO:0000259" key="8">
    <source>
        <dbReference type="Pfam" id="PF00728"/>
    </source>
</evidence>
<dbReference type="GO" id="GO:0005975">
    <property type="term" value="P:carbohydrate metabolic process"/>
    <property type="evidence" value="ECO:0007669"/>
    <property type="project" value="InterPro"/>
</dbReference>
<dbReference type="SUPFAM" id="SSF49785">
    <property type="entry name" value="Galactose-binding domain-like"/>
    <property type="match status" value="1"/>
</dbReference>
<dbReference type="Pfam" id="PF00754">
    <property type="entry name" value="F5_F8_type_C"/>
    <property type="match status" value="1"/>
</dbReference>
<evidence type="ECO:0000259" key="9">
    <source>
        <dbReference type="Pfam" id="PF00754"/>
    </source>
</evidence>
<feature type="domain" description="Glycoside hydrolase family 20 catalytic" evidence="8">
    <location>
        <begin position="147"/>
        <end position="489"/>
    </location>
</feature>
<comment type="catalytic activity">
    <reaction evidence="1">
        <text>Hydrolysis of terminal non-reducing N-acetyl-D-hexosamine residues in N-acetyl-beta-D-hexosaminides.</text>
        <dbReference type="EC" id="3.2.1.52"/>
    </reaction>
</comment>
<organism evidence="11 12">
    <name type="scientific">Paramuribaculum intestinale</name>
    <dbReference type="NCBI Taxonomy" id="2094151"/>
    <lineage>
        <taxon>Bacteria</taxon>
        <taxon>Pseudomonadati</taxon>
        <taxon>Bacteroidota</taxon>
        <taxon>Bacteroidia</taxon>
        <taxon>Bacteroidales</taxon>
        <taxon>Muribaculaceae</taxon>
        <taxon>Paramuribaculum</taxon>
    </lineage>
</organism>
<dbReference type="SUPFAM" id="SSF51445">
    <property type="entry name" value="(Trans)glycosidases"/>
    <property type="match status" value="1"/>
</dbReference>
<comment type="caution">
    <text evidence="11">The sequence shown here is derived from an EMBL/GenBank/DDBJ whole genome shotgun (WGS) entry which is preliminary data.</text>
</comment>
<evidence type="ECO:0000256" key="3">
    <source>
        <dbReference type="ARBA" id="ARBA00012663"/>
    </source>
</evidence>
<dbReference type="PANTHER" id="PTHR22600">
    <property type="entry name" value="BETA-HEXOSAMINIDASE"/>
    <property type="match status" value="1"/>
</dbReference>
<dbReference type="PRINTS" id="PR00738">
    <property type="entry name" value="GLHYDRLASE20"/>
</dbReference>
<dbReference type="GO" id="GO:0004563">
    <property type="term" value="F:beta-N-acetylhexosaminidase activity"/>
    <property type="evidence" value="ECO:0007669"/>
    <property type="project" value="UniProtKB-EC"/>
</dbReference>
<dbReference type="AlphaFoldDB" id="A0A2V1IVQ2"/>
<dbReference type="RefSeq" id="WP_107035099.1">
    <property type="nucleotide sequence ID" value="NZ_CAONGC010000013.1"/>
</dbReference>
<feature type="active site" description="Proton donor" evidence="6">
    <location>
        <position position="320"/>
    </location>
</feature>
<dbReference type="Gene3D" id="2.60.120.260">
    <property type="entry name" value="Galactose-binding domain-like"/>
    <property type="match status" value="1"/>
</dbReference>
<dbReference type="EC" id="3.2.1.52" evidence="3"/>
<evidence type="ECO:0000256" key="7">
    <source>
        <dbReference type="SAM" id="SignalP"/>
    </source>
</evidence>
<dbReference type="InterPro" id="IPR029018">
    <property type="entry name" value="Hex-like_dom2"/>
</dbReference>
<dbReference type="InterPro" id="IPR000421">
    <property type="entry name" value="FA58C"/>
</dbReference>
<feature type="chain" id="PRO_5015933377" description="beta-N-acetylhexosaminidase" evidence="7">
    <location>
        <begin position="23"/>
        <end position="681"/>
    </location>
</feature>
<accession>A0A2V1IVQ2</accession>
<evidence type="ECO:0000256" key="5">
    <source>
        <dbReference type="ARBA" id="ARBA00023295"/>
    </source>
</evidence>
<keyword evidence="5" id="KW-0326">Glycosidase</keyword>
<keyword evidence="7" id="KW-0732">Signal</keyword>
<dbReference type="Pfam" id="PF00728">
    <property type="entry name" value="Glyco_hydro_20"/>
    <property type="match status" value="1"/>
</dbReference>
<dbReference type="PANTHER" id="PTHR22600:SF57">
    <property type="entry name" value="BETA-N-ACETYLHEXOSAMINIDASE"/>
    <property type="match status" value="1"/>
</dbReference>
<dbReference type="GO" id="GO:0030203">
    <property type="term" value="P:glycosaminoglycan metabolic process"/>
    <property type="evidence" value="ECO:0007669"/>
    <property type="project" value="TreeGrafter"/>
</dbReference>
<dbReference type="SUPFAM" id="SSF55545">
    <property type="entry name" value="beta-N-acetylhexosaminidase-like domain"/>
    <property type="match status" value="1"/>
</dbReference>
<dbReference type="GO" id="GO:0016020">
    <property type="term" value="C:membrane"/>
    <property type="evidence" value="ECO:0007669"/>
    <property type="project" value="TreeGrafter"/>
</dbReference>
<dbReference type="Gene3D" id="3.30.379.10">
    <property type="entry name" value="Chitobiase/beta-hexosaminidase domain 2-like"/>
    <property type="match status" value="1"/>
</dbReference>
<comment type="similarity">
    <text evidence="2">Belongs to the glycosyl hydrolase 20 family.</text>
</comment>
<dbReference type="InterPro" id="IPR017853">
    <property type="entry name" value="GH"/>
</dbReference>
<dbReference type="Pfam" id="PF02838">
    <property type="entry name" value="Glyco_hydro_20b"/>
    <property type="match status" value="1"/>
</dbReference>
<evidence type="ECO:0000256" key="2">
    <source>
        <dbReference type="ARBA" id="ARBA00006285"/>
    </source>
</evidence>
<dbReference type="InterPro" id="IPR008979">
    <property type="entry name" value="Galactose-bd-like_sf"/>
</dbReference>
<dbReference type="Proteomes" id="UP000244925">
    <property type="component" value="Unassembled WGS sequence"/>
</dbReference>
<reference evidence="12" key="1">
    <citation type="submission" date="2018-02" db="EMBL/GenBank/DDBJ databases">
        <authorList>
            <person name="Clavel T."/>
            <person name="Strowig T."/>
        </authorList>
    </citation>
    <scope>NUCLEOTIDE SEQUENCE [LARGE SCALE GENOMIC DNA]</scope>
    <source>
        <strain evidence="12">DSM 100764</strain>
    </source>
</reference>
<feature type="domain" description="F5/8 type C" evidence="9">
    <location>
        <begin position="556"/>
        <end position="668"/>
    </location>
</feature>
<dbReference type="CDD" id="cd06563">
    <property type="entry name" value="GH20_chitobiase-like"/>
    <property type="match status" value="1"/>
</dbReference>
<evidence type="ECO:0000256" key="4">
    <source>
        <dbReference type="ARBA" id="ARBA00022801"/>
    </source>
</evidence>
<dbReference type="InterPro" id="IPR015882">
    <property type="entry name" value="HEX_bac_N"/>
</dbReference>
<dbReference type="InterPro" id="IPR025705">
    <property type="entry name" value="Beta_hexosaminidase_sua/sub"/>
</dbReference>
<evidence type="ECO:0000313" key="12">
    <source>
        <dbReference type="Proteomes" id="UP000244925"/>
    </source>
</evidence>
<keyword evidence="4" id="KW-0378">Hydrolase</keyword>
<protein>
    <recommendedName>
        <fullName evidence="3">beta-N-acetylhexosaminidase</fullName>
        <ecNumber evidence="3">3.2.1.52</ecNumber>
    </recommendedName>
</protein>
<gene>
    <name evidence="11" type="ORF">C5O25_02200</name>
</gene>
<keyword evidence="12" id="KW-1185">Reference proteome</keyword>
<evidence type="ECO:0000256" key="6">
    <source>
        <dbReference type="PIRSR" id="PIRSR625705-1"/>
    </source>
</evidence>
<evidence type="ECO:0000259" key="10">
    <source>
        <dbReference type="Pfam" id="PF02838"/>
    </source>
</evidence>
<sequence>MKILISAAIAALLTTTAFTSAAATVDVTPLPAHITDASGEMIITPATTLVIEAPKDDAERLRRYIDTEWRHFPASAAKNTSRIQLRTVGHIDGVDSPEGYRLSVTPDATIIEATSGAGLFYGLQTLIQLADGTDTITAVDITDSPRFGYRGMMLDISRHYRDKKFILKQIDALARLKINRLHLHLTDAAGWRIEIKRYPRLTEYAAWRPELTWKEWTDGGARYAEATDFNAHGGFLTQDDAREIVRYAADRYITVIPEIEMPSHSEELTATFPEISCTHNPKGEPDVCVGNEQTFEILQNILDEVMDIFPSEYIHIGGDEASKKAWKECDLCHQRMTQEGLKDVDQLQSYLIHRIEQYLNSKGRSLIGWDEIMEGGLAPNATVMSWRGTEGGIKAARSGHQAVMSPGGYCYLDSYQDAPATQPVAISGYLPLQRVYSYDPAPDSLGIDVTRWITGIQGNLWTEYVPTAQHAEYMLWPRMIAIAEIGWTPQALRSWESFRPRALKVADHMQSDGYTVFDLRGEAGNRRQSTRPAEHLAKGKKVTYNVPWWSNYNAAGEATLTDGLRGGWSYGDGRWQGFLHRGDQRVDVTIDLEKPTDITYVGADFMQITGPGVWFPAKVEISVSDDGKNFTTLTTIEHKQKDSTGLSFKEFSWSGTARARYVRYCATSTEGCQFTDEIIIR</sequence>
<name>A0A2V1IVQ2_9BACT</name>
<feature type="signal peptide" evidence="7">
    <location>
        <begin position="1"/>
        <end position="22"/>
    </location>
</feature>
<dbReference type="EMBL" id="PUBV01000003">
    <property type="protein sequence ID" value="PWB09078.1"/>
    <property type="molecule type" value="Genomic_DNA"/>
</dbReference>
<dbReference type="InterPro" id="IPR015883">
    <property type="entry name" value="Glyco_hydro_20_cat"/>
</dbReference>